<organism evidence="1 2">
    <name type="scientific">Streptomyces cynarae</name>
    <dbReference type="NCBI Taxonomy" id="2981134"/>
    <lineage>
        <taxon>Bacteria</taxon>
        <taxon>Bacillati</taxon>
        <taxon>Actinomycetota</taxon>
        <taxon>Actinomycetes</taxon>
        <taxon>Kitasatosporales</taxon>
        <taxon>Streptomycetaceae</taxon>
        <taxon>Streptomyces</taxon>
    </lineage>
</organism>
<evidence type="ECO:0000313" key="2">
    <source>
        <dbReference type="Proteomes" id="UP001061298"/>
    </source>
</evidence>
<sequence>MLPAPDADPLRDIRNTRRLHGVVVDGRWIDRPERERTAGRRA</sequence>
<keyword evidence="2" id="KW-1185">Reference proteome</keyword>
<proteinExistence type="predicted"/>
<dbReference type="Proteomes" id="UP001061298">
    <property type="component" value="Chromosome"/>
</dbReference>
<dbReference type="RefSeq" id="WP_263228322.1">
    <property type="nucleotide sequence ID" value="NZ_CP106793.1"/>
</dbReference>
<accession>A0ABY6DUP5</accession>
<evidence type="ECO:0000313" key="1">
    <source>
        <dbReference type="EMBL" id="UXY18094.1"/>
    </source>
</evidence>
<gene>
    <name evidence="1" type="ORF">N8I84_04665</name>
</gene>
<dbReference type="Gene3D" id="2.30.40.10">
    <property type="entry name" value="Urease, subunit C, domain 1"/>
    <property type="match status" value="1"/>
</dbReference>
<dbReference type="InterPro" id="IPR011059">
    <property type="entry name" value="Metal-dep_hydrolase_composite"/>
</dbReference>
<protein>
    <submittedName>
        <fullName evidence="1">Uncharacterized protein</fullName>
    </submittedName>
</protein>
<name>A0ABY6DUP5_9ACTN</name>
<dbReference type="SUPFAM" id="SSF51338">
    <property type="entry name" value="Composite domain of metallo-dependent hydrolases"/>
    <property type="match status" value="1"/>
</dbReference>
<reference evidence="1" key="1">
    <citation type="submission" date="2022-10" db="EMBL/GenBank/DDBJ databases">
        <authorList>
            <person name="Mo P."/>
        </authorList>
    </citation>
    <scope>NUCLEOTIDE SEQUENCE</scope>
    <source>
        <strain evidence="1">HUAS 13-4</strain>
    </source>
</reference>
<dbReference type="EMBL" id="CP106793">
    <property type="protein sequence ID" value="UXY18094.1"/>
    <property type="molecule type" value="Genomic_DNA"/>
</dbReference>